<gene>
    <name evidence="2" type="ORF">CIB95_01380</name>
</gene>
<dbReference type="InterPro" id="IPR058887">
    <property type="entry name" value="YuzI-like"/>
</dbReference>
<organism evidence="2 3">
    <name type="scientific">Lottiidibacillus patelloidae</name>
    <dbReference type="NCBI Taxonomy" id="2670334"/>
    <lineage>
        <taxon>Bacteria</taxon>
        <taxon>Bacillati</taxon>
        <taxon>Bacillota</taxon>
        <taxon>Bacilli</taxon>
        <taxon>Bacillales</taxon>
        <taxon>Bacillaceae</taxon>
        <taxon>Lottiidibacillus</taxon>
    </lineage>
</organism>
<keyword evidence="1" id="KW-0812">Transmembrane</keyword>
<proteinExistence type="predicted"/>
<sequence length="67" mass="7856">MRFFLLLLGFGLACIGGISIIAYLNLITTGLTFTEYLIFISYKIECYFFPVGVILIWFSIYGRKWEW</sequence>
<evidence type="ECO:0000313" key="2">
    <source>
        <dbReference type="EMBL" id="OZM58743.1"/>
    </source>
</evidence>
<dbReference type="EMBL" id="NPIA01000001">
    <property type="protein sequence ID" value="OZM58743.1"/>
    <property type="molecule type" value="Genomic_DNA"/>
</dbReference>
<name>A0A263BYD3_9BACI</name>
<protein>
    <submittedName>
        <fullName evidence="2">Uncharacterized protein</fullName>
    </submittedName>
</protein>
<keyword evidence="1" id="KW-0472">Membrane</keyword>
<evidence type="ECO:0000313" key="3">
    <source>
        <dbReference type="Proteomes" id="UP000217083"/>
    </source>
</evidence>
<keyword evidence="1" id="KW-1133">Transmembrane helix</keyword>
<evidence type="ECO:0000256" key="1">
    <source>
        <dbReference type="SAM" id="Phobius"/>
    </source>
</evidence>
<accession>A0A263BYD3</accession>
<reference evidence="2 3" key="2">
    <citation type="submission" date="2017-09" db="EMBL/GenBank/DDBJ databases">
        <title>Bacillus patelloidae sp. nov., isolated from the intestinal tract of a marine limpet.</title>
        <authorList>
            <person name="Liu R."/>
            <person name="Dong C."/>
            <person name="Shao Z."/>
        </authorList>
    </citation>
    <scope>NUCLEOTIDE SEQUENCE [LARGE SCALE GENOMIC DNA]</scope>
    <source>
        <strain evidence="2 3">SA5d-4</strain>
    </source>
</reference>
<dbReference type="AlphaFoldDB" id="A0A263BYD3"/>
<dbReference type="Proteomes" id="UP000217083">
    <property type="component" value="Unassembled WGS sequence"/>
</dbReference>
<dbReference type="Pfam" id="PF26135">
    <property type="entry name" value="YuzI"/>
    <property type="match status" value="1"/>
</dbReference>
<reference evidence="3" key="1">
    <citation type="submission" date="2017-08" db="EMBL/GenBank/DDBJ databases">
        <authorList>
            <person name="Huang Z."/>
        </authorList>
    </citation>
    <scope>NUCLEOTIDE SEQUENCE [LARGE SCALE GENOMIC DNA]</scope>
    <source>
        <strain evidence="3">SA5d-4</strain>
    </source>
</reference>
<comment type="caution">
    <text evidence="2">The sequence shown here is derived from an EMBL/GenBank/DDBJ whole genome shotgun (WGS) entry which is preliminary data.</text>
</comment>
<keyword evidence="3" id="KW-1185">Reference proteome</keyword>
<feature type="transmembrane region" description="Helical" evidence="1">
    <location>
        <begin position="36"/>
        <end position="61"/>
    </location>
</feature>